<dbReference type="AlphaFoldDB" id="W1IW95"/>
<evidence type="ECO:0000313" key="2">
    <source>
        <dbReference type="EMBL" id="CDL81475.1"/>
    </source>
</evidence>
<protein>
    <submittedName>
        <fullName evidence="2">Baseplate assembly protein</fullName>
    </submittedName>
</protein>
<proteinExistence type="predicted"/>
<reference evidence="2 3" key="1">
    <citation type="submission" date="2013-11" db="EMBL/GenBank/DDBJ databases">
        <title>Draft genome sequence and annotation of the entomopathogenic bacterium, Xenorhabdus cabanillasi strain JM26.</title>
        <authorList>
            <person name="Gualtieri M."/>
            <person name="Ogier J.C."/>
            <person name="Pages S."/>
            <person name="Givaudan A."/>
            <person name="Gaudriault S."/>
        </authorList>
    </citation>
    <scope>NUCLEOTIDE SEQUENCE [LARGE SCALE GENOMIC DNA]</scope>
    <source>
        <strain evidence="2 3">JM26</strain>
    </source>
</reference>
<name>W1IW95_9GAMM</name>
<feature type="compositionally biased region" description="Basic and acidic residues" evidence="1">
    <location>
        <begin position="100"/>
        <end position="113"/>
    </location>
</feature>
<dbReference type="EMBL" id="CBXE010000067">
    <property type="protein sequence ID" value="CDL81475.1"/>
    <property type="molecule type" value="Genomic_DNA"/>
</dbReference>
<gene>
    <name evidence="2" type="ORF">XCR1_1590018</name>
</gene>
<comment type="caution">
    <text evidence="2">The sequence shown here is derived from an EMBL/GenBank/DDBJ whole genome shotgun (WGS) entry which is preliminary data.</text>
</comment>
<feature type="region of interest" description="Disordered" evidence="1">
    <location>
        <begin position="100"/>
        <end position="124"/>
    </location>
</feature>
<accession>W1IW95</accession>
<evidence type="ECO:0000256" key="1">
    <source>
        <dbReference type="SAM" id="MobiDB-lite"/>
    </source>
</evidence>
<sequence>MMSSASRTMGIPASRLRAAFASIWAIAVDNRSCRLGSLKNGDNAVYHLEGHHLLLTENGLIRIYCKRLEVMAEGRVVFDTPQTRFTGNVDIVGVSQAKDHLSGQTSGKDHTHQEYGGYNTSKPR</sequence>
<evidence type="ECO:0000313" key="3">
    <source>
        <dbReference type="Proteomes" id="UP000019197"/>
    </source>
</evidence>
<dbReference type="Proteomes" id="UP000019197">
    <property type="component" value="Unassembled WGS sequence"/>
</dbReference>
<organism evidence="2 3">
    <name type="scientific">Xenorhabdus cabanillasii JM26</name>
    <dbReference type="NCBI Taxonomy" id="1427517"/>
    <lineage>
        <taxon>Bacteria</taxon>
        <taxon>Pseudomonadati</taxon>
        <taxon>Pseudomonadota</taxon>
        <taxon>Gammaproteobacteria</taxon>
        <taxon>Enterobacterales</taxon>
        <taxon>Morganellaceae</taxon>
        <taxon>Xenorhabdus</taxon>
    </lineage>
</organism>